<sequence>MYMHTDTQRSEEIGRQAAWMAGAEYEGERLHIDTHQPPCIHSQTATQSNACT</sequence>
<dbReference type="KEGG" id="bze:COCCADRAFT_110431"/>
<name>W6XQQ1_COCC2</name>
<dbReference type="RefSeq" id="XP_007717754.1">
    <property type="nucleotide sequence ID" value="XM_007719564.1"/>
</dbReference>
<gene>
    <name evidence="1" type="ORF">COCCADRAFT_110431</name>
</gene>
<organism evidence="1 2">
    <name type="scientific">Cochliobolus carbonum (strain 26-R-13)</name>
    <name type="common">Maize leaf spot fungus</name>
    <name type="synonym">Bipolaris zeicola</name>
    <dbReference type="NCBI Taxonomy" id="930089"/>
    <lineage>
        <taxon>Eukaryota</taxon>
        <taxon>Fungi</taxon>
        <taxon>Dikarya</taxon>
        <taxon>Ascomycota</taxon>
        <taxon>Pezizomycotina</taxon>
        <taxon>Dothideomycetes</taxon>
        <taxon>Pleosporomycetidae</taxon>
        <taxon>Pleosporales</taxon>
        <taxon>Pleosporineae</taxon>
        <taxon>Pleosporaceae</taxon>
        <taxon>Bipolaris</taxon>
    </lineage>
</organism>
<dbReference type="AlphaFoldDB" id="W6XQQ1"/>
<dbReference type="GeneID" id="19144100"/>
<keyword evidence="2" id="KW-1185">Reference proteome</keyword>
<protein>
    <submittedName>
        <fullName evidence="1">Uncharacterized protein</fullName>
    </submittedName>
</protein>
<dbReference type="EMBL" id="KI964860">
    <property type="protein sequence ID" value="EUC27938.1"/>
    <property type="molecule type" value="Genomic_DNA"/>
</dbReference>
<dbReference type="Proteomes" id="UP000053841">
    <property type="component" value="Unassembled WGS sequence"/>
</dbReference>
<reference evidence="1 2" key="1">
    <citation type="journal article" date="2013" name="PLoS Genet.">
        <title>Comparative genome structure, secondary metabolite, and effector coding capacity across Cochliobolus pathogens.</title>
        <authorList>
            <person name="Condon B.J."/>
            <person name="Leng Y."/>
            <person name="Wu D."/>
            <person name="Bushley K.E."/>
            <person name="Ohm R.A."/>
            <person name="Otillar R."/>
            <person name="Martin J."/>
            <person name="Schackwitz W."/>
            <person name="Grimwood J."/>
            <person name="MohdZainudin N."/>
            <person name="Xue C."/>
            <person name="Wang R."/>
            <person name="Manning V.A."/>
            <person name="Dhillon B."/>
            <person name="Tu Z.J."/>
            <person name="Steffenson B.J."/>
            <person name="Salamov A."/>
            <person name="Sun H."/>
            <person name="Lowry S."/>
            <person name="LaButti K."/>
            <person name="Han J."/>
            <person name="Copeland A."/>
            <person name="Lindquist E."/>
            <person name="Barry K."/>
            <person name="Schmutz J."/>
            <person name="Baker S.E."/>
            <person name="Ciuffetti L.M."/>
            <person name="Grigoriev I.V."/>
            <person name="Zhong S."/>
            <person name="Turgeon B.G."/>
        </authorList>
    </citation>
    <scope>NUCLEOTIDE SEQUENCE [LARGE SCALE GENOMIC DNA]</scope>
    <source>
        <strain evidence="1 2">26-R-13</strain>
    </source>
</reference>
<dbReference type="HOGENOM" id="CLU_3086901_0_0_1"/>
<accession>W6XQQ1</accession>
<evidence type="ECO:0000313" key="1">
    <source>
        <dbReference type="EMBL" id="EUC27938.1"/>
    </source>
</evidence>
<proteinExistence type="predicted"/>
<evidence type="ECO:0000313" key="2">
    <source>
        <dbReference type="Proteomes" id="UP000053841"/>
    </source>
</evidence>